<evidence type="ECO:0000256" key="2">
    <source>
        <dbReference type="ARBA" id="ARBA00008541"/>
    </source>
</evidence>
<comment type="similarity">
    <text evidence="2">Belongs to the HAD-like hydrolase superfamily. PHOSPHO family.</text>
</comment>
<dbReference type="RefSeq" id="XP_009045014.1">
    <property type="nucleotide sequence ID" value="XM_009046766.1"/>
</dbReference>
<dbReference type="NCBIfam" id="TIGR01489">
    <property type="entry name" value="DKMTPPase-SF"/>
    <property type="match status" value="1"/>
</dbReference>
<keyword evidence="5 8" id="KW-0460">Magnesium</keyword>
<evidence type="ECO:0000256" key="6">
    <source>
        <dbReference type="PIRSR" id="PIRSR031051-1"/>
    </source>
</evidence>
<dbReference type="OMA" id="HNLADCF"/>
<dbReference type="AlphaFoldDB" id="V4BEQ9"/>
<keyword evidence="10" id="KW-1185">Reference proteome</keyword>
<feature type="active site" description="Nucleophile" evidence="6">
    <location>
        <position position="10"/>
    </location>
</feature>
<dbReference type="SUPFAM" id="SSF56784">
    <property type="entry name" value="HAD-like"/>
    <property type="match status" value="1"/>
</dbReference>
<evidence type="ECO:0000256" key="7">
    <source>
        <dbReference type="PIRSR" id="PIRSR031051-2"/>
    </source>
</evidence>
<dbReference type="CTD" id="20233805"/>
<name>V4BEQ9_LOTGI</name>
<evidence type="ECO:0000256" key="3">
    <source>
        <dbReference type="ARBA" id="ARBA00022723"/>
    </source>
</evidence>
<accession>V4BEQ9</accession>
<dbReference type="OrthoDB" id="10267182at2759"/>
<dbReference type="GO" id="GO:0046872">
    <property type="term" value="F:metal ion binding"/>
    <property type="evidence" value="ECO:0007669"/>
    <property type="project" value="UniProtKB-KW"/>
</dbReference>
<organism evidence="9 10">
    <name type="scientific">Lottia gigantea</name>
    <name type="common">Giant owl limpet</name>
    <dbReference type="NCBI Taxonomy" id="225164"/>
    <lineage>
        <taxon>Eukaryota</taxon>
        <taxon>Metazoa</taxon>
        <taxon>Spiralia</taxon>
        <taxon>Lophotrochozoa</taxon>
        <taxon>Mollusca</taxon>
        <taxon>Gastropoda</taxon>
        <taxon>Patellogastropoda</taxon>
        <taxon>Lottioidea</taxon>
        <taxon>Lottiidae</taxon>
        <taxon>Lottia</taxon>
    </lineage>
</organism>
<dbReference type="InterPro" id="IPR016965">
    <property type="entry name" value="Pase_PHOSPHO-typ"/>
</dbReference>
<dbReference type="STRING" id="225164.V4BEQ9"/>
<evidence type="ECO:0000313" key="10">
    <source>
        <dbReference type="Proteomes" id="UP000030746"/>
    </source>
</evidence>
<dbReference type="PANTHER" id="PTHR20889">
    <property type="entry name" value="PHOSPHATASE, ORPHAN 1, 2"/>
    <property type="match status" value="1"/>
</dbReference>
<evidence type="ECO:0000256" key="5">
    <source>
        <dbReference type="ARBA" id="ARBA00022842"/>
    </source>
</evidence>
<gene>
    <name evidence="9" type="ORF">LOTGIDRAFT_136443</name>
</gene>
<feature type="binding site" evidence="8">
    <location>
        <position position="10"/>
    </location>
    <ligand>
        <name>Mg(2+)</name>
        <dbReference type="ChEBI" id="CHEBI:18420"/>
    </ligand>
</feature>
<dbReference type="Proteomes" id="UP000030746">
    <property type="component" value="Unassembled WGS sequence"/>
</dbReference>
<reference evidence="9 10" key="1">
    <citation type="journal article" date="2013" name="Nature">
        <title>Insights into bilaterian evolution from three spiralian genomes.</title>
        <authorList>
            <person name="Simakov O."/>
            <person name="Marletaz F."/>
            <person name="Cho S.J."/>
            <person name="Edsinger-Gonzales E."/>
            <person name="Havlak P."/>
            <person name="Hellsten U."/>
            <person name="Kuo D.H."/>
            <person name="Larsson T."/>
            <person name="Lv J."/>
            <person name="Arendt D."/>
            <person name="Savage R."/>
            <person name="Osoegawa K."/>
            <person name="de Jong P."/>
            <person name="Grimwood J."/>
            <person name="Chapman J.A."/>
            <person name="Shapiro H."/>
            <person name="Aerts A."/>
            <person name="Otillar R.P."/>
            <person name="Terry A.Y."/>
            <person name="Boore J.L."/>
            <person name="Grigoriev I.V."/>
            <person name="Lindberg D.R."/>
            <person name="Seaver E.C."/>
            <person name="Weisblat D.A."/>
            <person name="Putnam N.H."/>
            <person name="Rokhsar D.S."/>
        </authorList>
    </citation>
    <scope>NUCLEOTIDE SEQUENCE [LARGE SCALE GENOMIC DNA]</scope>
</reference>
<sequence>MSEKILLAFDFDHTIIDDNSDIHIINLAPNGKLPQAIKDQYDDDGWTEYMGTIFEYLHENGVQEENIKQNMAEIKLTEGMEKLLDLAKGDKYDSIIISDSNSHFIECILENFKLSSVFSKVFTNPASFDDKGCLKIKFYHKQDYCSLSTINLCKGRILQDFIKDRKSNGVEYSQVVYVGDGSNDLCPGLTLGAQDYLCARKGFSLWKKLNKAKKSKTKDEFVHSLKAQVFEWQSGEEIKDLLEKL</sequence>
<dbReference type="PIRSF" id="PIRSF031051">
    <property type="entry name" value="PyrdxlP_Pase_PHOSPHO2"/>
    <property type="match status" value="1"/>
</dbReference>
<proteinExistence type="inferred from homology"/>
<dbReference type="InterPro" id="IPR023214">
    <property type="entry name" value="HAD_sf"/>
</dbReference>
<dbReference type="Pfam" id="PF06888">
    <property type="entry name" value="Put_Phosphatase"/>
    <property type="match status" value="1"/>
</dbReference>
<feature type="binding site" evidence="8">
    <location>
        <position position="180"/>
    </location>
    <ligand>
        <name>Mg(2+)</name>
        <dbReference type="ChEBI" id="CHEBI:18420"/>
    </ligand>
</feature>
<dbReference type="GO" id="GO:0016791">
    <property type="term" value="F:phosphatase activity"/>
    <property type="evidence" value="ECO:0007669"/>
    <property type="project" value="InterPro"/>
</dbReference>
<feature type="binding site" evidence="7">
    <location>
        <position position="21"/>
    </location>
    <ligand>
        <name>substrate</name>
    </ligand>
</feature>
<evidence type="ECO:0008006" key="11">
    <source>
        <dbReference type="Google" id="ProtNLM"/>
    </source>
</evidence>
<feature type="binding site" evidence="8">
    <location>
        <position position="12"/>
    </location>
    <ligand>
        <name>Mg(2+)</name>
        <dbReference type="ChEBI" id="CHEBI:18420"/>
    </ligand>
</feature>
<comment type="cofactor">
    <cofactor evidence="1 8">
        <name>Mg(2+)</name>
        <dbReference type="ChEBI" id="CHEBI:18420"/>
    </cofactor>
</comment>
<dbReference type="InterPro" id="IPR006384">
    <property type="entry name" value="HAD_hydro_PyrdxlP_Pase-like"/>
</dbReference>
<evidence type="ECO:0000256" key="1">
    <source>
        <dbReference type="ARBA" id="ARBA00001946"/>
    </source>
</evidence>
<dbReference type="NCBIfam" id="TIGR01488">
    <property type="entry name" value="HAD-SF-IB"/>
    <property type="match status" value="1"/>
</dbReference>
<dbReference type="KEGG" id="lgi:LOTGIDRAFT_136443"/>
<protein>
    <recommendedName>
        <fullName evidence="11">Pyridoxal phosphate phosphatase PHOSPHO2</fullName>
    </recommendedName>
</protein>
<dbReference type="EMBL" id="KB199806">
    <property type="protein sequence ID" value="ESP04317.1"/>
    <property type="molecule type" value="Genomic_DNA"/>
</dbReference>
<feature type="active site" description="Proton donor" evidence="6">
    <location>
        <position position="12"/>
    </location>
</feature>
<evidence type="ECO:0000256" key="4">
    <source>
        <dbReference type="ARBA" id="ARBA00022801"/>
    </source>
</evidence>
<evidence type="ECO:0000313" key="9">
    <source>
        <dbReference type="EMBL" id="ESP04317.1"/>
    </source>
</evidence>
<dbReference type="HOGENOM" id="CLU_068983_0_1_1"/>
<dbReference type="InterPro" id="IPR036412">
    <property type="entry name" value="HAD-like_sf"/>
</dbReference>
<dbReference type="PANTHER" id="PTHR20889:SF12">
    <property type="entry name" value="LP01149P"/>
    <property type="match status" value="1"/>
</dbReference>
<keyword evidence="3 8" id="KW-0479">Metal-binding</keyword>
<evidence type="ECO:0000256" key="8">
    <source>
        <dbReference type="PIRSR" id="PIRSR031051-3"/>
    </source>
</evidence>
<dbReference type="GeneID" id="20233805"/>
<dbReference type="Gene3D" id="3.40.50.1000">
    <property type="entry name" value="HAD superfamily/HAD-like"/>
    <property type="match status" value="1"/>
</dbReference>
<feature type="binding site" evidence="7">
    <location>
        <position position="99"/>
    </location>
    <ligand>
        <name>substrate</name>
    </ligand>
</feature>
<keyword evidence="4" id="KW-0378">Hydrolase</keyword>